<name>A0A1H6EQL0_9ACTN</name>
<dbReference type="PROSITE" id="PS51857">
    <property type="entry name" value="CSD_2"/>
    <property type="match status" value="1"/>
</dbReference>
<dbReference type="GO" id="GO:0003676">
    <property type="term" value="F:nucleic acid binding"/>
    <property type="evidence" value="ECO:0007669"/>
    <property type="project" value="InterPro"/>
</dbReference>
<dbReference type="OrthoDB" id="5195005at2"/>
<dbReference type="InterPro" id="IPR002059">
    <property type="entry name" value="CSP_DNA-bd"/>
</dbReference>
<accession>A0A1H6EQL0</accession>
<evidence type="ECO:0000313" key="5">
    <source>
        <dbReference type="Proteomes" id="UP000236732"/>
    </source>
</evidence>
<sequence>MADGVVKIWKMEEGWGVIASPDLPAGHDAWAHFSDILAEGYRALEAGQRVEFEIVQREQDGFAYVATNVRAL</sequence>
<keyword evidence="5" id="KW-1185">Reference proteome</keyword>
<evidence type="ECO:0000313" key="4">
    <source>
        <dbReference type="EMBL" id="SEG99225.1"/>
    </source>
</evidence>
<evidence type="ECO:0000259" key="3">
    <source>
        <dbReference type="PROSITE" id="PS51857"/>
    </source>
</evidence>
<feature type="domain" description="CSD" evidence="3">
    <location>
        <begin position="1"/>
        <end position="71"/>
    </location>
</feature>
<dbReference type="SUPFAM" id="SSF50249">
    <property type="entry name" value="Nucleic acid-binding proteins"/>
    <property type="match status" value="1"/>
</dbReference>
<dbReference type="InterPro" id="IPR012340">
    <property type="entry name" value="NA-bd_OB-fold"/>
</dbReference>
<dbReference type="RefSeq" id="WP_103960539.1">
    <property type="nucleotide sequence ID" value="NZ_FNVT01000012.1"/>
</dbReference>
<dbReference type="Gene3D" id="2.40.50.140">
    <property type="entry name" value="Nucleic acid-binding proteins"/>
    <property type="match status" value="1"/>
</dbReference>
<dbReference type="Pfam" id="PF00313">
    <property type="entry name" value="CSD"/>
    <property type="match status" value="1"/>
</dbReference>
<proteinExistence type="predicted"/>
<dbReference type="InterPro" id="IPR012156">
    <property type="entry name" value="Cold_shock_CspA"/>
</dbReference>
<reference evidence="4 5" key="1">
    <citation type="submission" date="2016-10" db="EMBL/GenBank/DDBJ databases">
        <authorList>
            <person name="de Groot N.N."/>
        </authorList>
    </citation>
    <scope>NUCLEOTIDE SEQUENCE [LARGE SCALE GENOMIC DNA]</scope>
    <source>
        <strain evidence="4 5">CGMCC 4.7037</strain>
    </source>
</reference>
<dbReference type="GO" id="GO:0005737">
    <property type="term" value="C:cytoplasm"/>
    <property type="evidence" value="ECO:0007669"/>
    <property type="project" value="UniProtKB-SubCell"/>
</dbReference>
<organism evidence="4 5">
    <name type="scientific">Nonomuraea solani</name>
    <dbReference type="NCBI Taxonomy" id="1144553"/>
    <lineage>
        <taxon>Bacteria</taxon>
        <taxon>Bacillati</taxon>
        <taxon>Actinomycetota</taxon>
        <taxon>Actinomycetes</taxon>
        <taxon>Streptosporangiales</taxon>
        <taxon>Streptosporangiaceae</taxon>
        <taxon>Nonomuraea</taxon>
    </lineage>
</organism>
<dbReference type="PIRSF" id="PIRSF002599">
    <property type="entry name" value="Cold_shock_A"/>
    <property type="match status" value="1"/>
</dbReference>
<dbReference type="Proteomes" id="UP000236732">
    <property type="component" value="Unassembled WGS sequence"/>
</dbReference>
<dbReference type="SMART" id="SM00357">
    <property type="entry name" value="CSP"/>
    <property type="match status" value="1"/>
</dbReference>
<evidence type="ECO:0000256" key="1">
    <source>
        <dbReference type="ARBA" id="ARBA00004496"/>
    </source>
</evidence>
<evidence type="ECO:0000256" key="2">
    <source>
        <dbReference type="ARBA" id="ARBA00022490"/>
    </source>
</evidence>
<dbReference type="AlphaFoldDB" id="A0A1H6EQL0"/>
<dbReference type="EMBL" id="FNVT01000012">
    <property type="protein sequence ID" value="SEG99225.1"/>
    <property type="molecule type" value="Genomic_DNA"/>
</dbReference>
<protein>
    <submittedName>
        <fullName evidence="4">Cold shock protein (Beta-ribbon, CspA family)</fullName>
    </submittedName>
</protein>
<comment type="subcellular location">
    <subcellularLocation>
        <location evidence="1">Cytoplasm</location>
    </subcellularLocation>
</comment>
<dbReference type="InterPro" id="IPR011129">
    <property type="entry name" value="CSD"/>
</dbReference>
<gene>
    <name evidence="4" type="ORF">SAMN05444920_112298</name>
</gene>
<keyword evidence="2" id="KW-0963">Cytoplasm</keyword>